<protein>
    <submittedName>
        <fullName evidence="2">Uncharacterized protein</fullName>
    </submittedName>
</protein>
<feature type="transmembrane region" description="Helical" evidence="1">
    <location>
        <begin position="37"/>
        <end position="57"/>
    </location>
</feature>
<name>A0A2R4VZK4_THEAF</name>
<keyword evidence="1" id="KW-0472">Membrane</keyword>
<dbReference type="Proteomes" id="UP000244792">
    <property type="component" value="Chromosome"/>
</dbReference>
<dbReference type="OrthoDB" id="9892353at2"/>
<gene>
    <name evidence="2" type="ORF">TDSAC_0601</name>
</gene>
<evidence type="ECO:0000256" key="1">
    <source>
        <dbReference type="SAM" id="Phobius"/>
    </source>
</evidence>
<keyword evidence="1" id="KW-0812">Transmembrane</keyword>
<organism evidence="2 3">
    <name type="scientific">Thermodesulfobium acidiphilum</name>
    <dbReference type="NCBI Taxonomy" id="1794699"/>
    <lineage>
        <taxon>Bacteria</taxon>
        <taxon>Pseudomonadati</taxon>
        <taxon>Thermodesulfobiota</taxon>
        <taxon>Thermodesulfobiia</taxon>
        <taxon>Thermodesulfobiales</taxon>
        <taxon>Thermodesulfobiaceae</taxon>
        <taxon>Thermodesulfobium</taxon>
    </lineage>
</organism>
<reference evidence="2 3" key="1">
    <citation type="submission" date="2017-04" db="EMBL/GenBank/DDBJ databases">
        <title>Genomic insights into metabolism of Thermodesulfobium acidiphilum.</title>
        <authorList>
            <person name="Toshchakov S.V."/>
            <person name="Frolov E.N."/>
            <person name="Kublanov I.V."/>
            <person name="Samarov N.I."/>
            <person name="Novikov A."/>
            <person name="Lebedinsky A.V."/>
            <person name="Bonch-Osmolovskaya E.A."/>
            <person name="Chernyh N.A."/>
        </authorList>
    </citation>
    <scope>NUCLEOTIDE SEQUENCE [LARGE SCALE GENOMIC DNA]</scope>
    <source>
        <strain evidence="2 3">3127-1</strain>
    </source>
</reference>
<accession>A0A2R4VZK4</accession>
<evidence type="ECO:0000313" key="2">
    <source>
        <dbReference type="EMBL" id="AWB09975.1"/>
    </source>
</evidence>
<keyword evidence="3" id="KW-1185">Reference proteome</keyword>
<dbReference type="KEGG" id="taci:TDSAC_0601"/>
<keyword evidence="1" id="KW-1133">Transmembrane helix</keyword>
<dbReference type="AlphaFoldDB" id="A0A2R4VZK4"/>
<dbReference type="EMBL" id="CP020921">
    <property type="protein sequence ID" value="AWB09975.1"/>
    <property type="molecule type" value="Genomic_DNA"/>
</dbReference>
<sequence>MNIFVKIVRKIMLSVSIVYVLLILSSLFFAVKRFASFGWGVSACVFWVLIVLVVIFARDLYIKRFLALLEKVSFLTSSRFNWIIEDISLKDYRDSEVIEK</sequence>
<proteinExistence type="predicted"/>
<evidence type="ECO:0000313" key="3">
    <source>
        <dbReference type="Proteomes" id="UP000244792"/>
    </source>
</evidence>
<feature type="transmembrane region" description="Helical" evidence="1">
    <location>
        <begin position="12"/>
        <end position="31"/>
    </location>
</feature>
<dbReference type="RefSeq" id="WP_108308808.1">
    <property type="nucleotide sequence ID" value="NZ_CP020921.1"/>
</dbReference>